<protein>
    <recommendedName>
        <fullName evidence="10">Transporter</fullName>
    </recommendedName>
</protein>
<evidence type="ECO:0000256" key="8">
    <source>
        <dbReference type="PIRSR" id="PIRSR600175-1"/>
    </source>
</evidence>
<dbReference type="CDD" id="cd11496">
    <property type="entry name" value="SLC6sbd-TauT-like"/>
    <property type="match status" value="1"/>
</dbReference>
<keyword evidence="6 11" id="KW-1133">Transmembrane helix</keyword>
<proteinExistence type="inferred from homology"/>
<keyword evidence="8" id="KW-0915">Sodium</keyword>
<feature type="transmembrane region" description="Helical" evidence="11">
    <location>
        <begin position="439"/>
        <end position="463"/>
    </location>
</feature>
<dbReference type="InterPro" id="IPR037272">
    <property type="entry name" value="SNS_sf"/>
</dbReference>
<feature type="transmembrane region" description="Helical" evidence="11">
    <location>
        <begin position="518"/>
        <end position="541"/>
    </location>
</feature>
<feature type="transmembrane region" description="Helical" evidence="11">
    <location>
        <begin position="484"/>
        <end position="506"/>
    </location>
</feature>
<feature type="transmembrane region" description="Helical" evidence="11">
    <location>
        <begin position="101"/>
        <end position="128"/>
    </location>
</feature>
<dbReference type="PROSITE" id="PS00610">
    <property type="entry name" value="NA_NEUROTRAN_SYMP_1"/>
    <property type="match status" value="1"/>
</dbReference>
<dbReference type="PROSITE" id="PS00754">
    <property type="entry name" value="NA_NEUROTRAN_SYMP_2"/>
    <property type="match status" value="1"/>
</dbReference>
<comment type="subcellular location">
    <subcellularLocation>
        <location evidence="1">Membrane</location>
        <topology evidence="1">Multi-pass membrane protein</topology>
    </subcellularLocation>
</comment>
<keyword evidence="8" id="KW-0479">Metal-binding</keyword>
<keyword evidence="5 10" id="KW-0769">Symport</keyword>
<evidence type="ECO:0000256" key="11">
    <source>
        <dbReference type="SAM" id="Phobius"/>
    </source>
</evidence>
<sequence>MSNDLKRSGGSGGGGETKEREQWNNKLDFLLSVIGFCVGLGNVWRFPYLCYKNGGGAFLIPYCVCALLGGMPMFFLEVGIGQFMSEGGISVWKMCPLFQGIGYAAIVVCNWLNVYYIVIIAWALYYFVLSFQAELPWSSCGNWWNTDVCVDGNTNHSFIQDLKALNLTPKDSVVEFWDNRVLQITEGVHEMGTMVWPLFGALIFSWLCTYFAIWKGVKVTGKIMYFTATFPYVMLTALLVRGATLPGASEGIRFYLEPKWEKVLDYQVWNDAGTQVFYSYAVALGGMIALGSYNKFNNNFIKQCAILCVCNSATSIFAGFGIFSILGFMSYQLELPMEEVAEAGPGLAFIAYPKAMAAMPMAPLWSALFFCMILMVGLDSQFVQVESVVTAVVDLFPDYLRVGHRREILVGVVCLVDMAIGCTMVMQGGMYVFQIFDSYSASGIILLTICCCECIVIAWVYGANRFYDNIAMMLNRKINPYLKFCWRFVTPLLTFMMVVCAIAFHTPLTYNKVYVYPIWAQALGWLLVFGSLLWIPGFTLYKLFQYPGTLREKWIASTRPILKAHHLRPQDWEENPELPYKKTMTMDPLTEDA</sequence>
<dbReference type="InterPro" id="IPR000175">
    <property type="entry name" value="Na/ntran_symport"/>
</dbReference>
<evidence type="ECO:0000256" key="7">
    <source>
        <dbReference type="ARBA" id="ARBA00023136"/>
    </source>
</evidence>
<dbReference type="PRINTS" id="PR00176">
    <property type="entry name" value="NANEUSMPORT"/>
</dbReference>
<comment type="similarity">
    <text evidence="2 10">Belongs to the sodium:neurotransmitter symporter (SNF) (TC 2.A.22) family.</text>
</comment>
<feature type="disulfide bond" evidence="9">
    <location>
        <begin position="140"/>
        <end position="149"/>
    </location>
</feature>
<feature type="binding site" evidence="8">
    <location>
        <position position="35"/>
    </location>
    <ligand>
        <name>Na(+)</name>
        <dbReference type="ChEBI" id="CHEBI:29101"/>
        <label>1</label>
    </ligand>
</feature>
<dbReference type="PROSITE" id="PS50267">
    <property type="entry name" value="NA_NEUROTRAN_SYMP_3"/>
    <property type="match status" value="1"/>
</dbReference>
<evidence type="ECO:0000256" key="10">
    <source>
        <dbReference type="RuleBase" id="RU003732"/>
    </source>
</evidence>
<feature type="transmembrane region" description="Helical" evidence="11">
    <location>
        <begin position="305"/>
        <end position="329"/>
    </location>
</feature>
<dbReference type="EMBL" id="GDRN01082204">
    <property type="protein sequence ID" value="JAI61882.1"/>
    <property type="molecule type" value="Transcribed_RNA"/>
</dbReference>
<evidence type="ECO:0000256" key="6">
    <source>
        <dbReference type="ARBA" id="ARBA00022989"/>
    </source>
</evidence>
<name>A0A0P4W8D6_SCYOL</name>
<feature type="transmembrane region" description="Helical" evidence="11">
    <location>
        <begin position="357"/>
        <end position="378"/>
    </location>
</feature>
<evidence type="ECO:0000256" key="9">
    <source>
        <dbReference type="PIRSR" id="PIRSR600175-2"/>
    </source>
</evidence>
<dbReference type="PANTHER" id="PTHR11616:SF325">
    <property type="entry name" value="TRANSPORTER"/>
    <property type="match status" value="1"/>
</dbReference>
<evidence type="ECO:0000256" key="3">
    <source>
        <dbReference type="ARBA" id="ARBA00022448"/>
    </source>
</evidence>
<feature type="transmembrane region" description="Helical" evidence="11">
    <location>
        <begin position="58"/>
        <end position="80"/>
    </location>
</feature>
<feature type="binding site" evidence="8">
    <location>
        <position position="279"/>
    </location>
    <ligand>
        <name>Na(+)</name>
        <dbReference type="ChEBI" id="CHEBI:29101"/>
        <label>1</label>
    </ligand>
</feature>
<feature type="transmembrane region" description="Helical" evidence="11">
    <location>
        <begin position="194"/>
        <end position="213"/>
    </location>
</feature>
<keyword evidence="7 11" id="KW-0472">Membrane</keyword>
<keyword evidence="4 10" id="KW-0812">Transmembrane</keyword>
<evidence type="ECO:0000313" key="12">
    <source>
        <dbReference type="EMBL" id="JAI61882.1"/>
    </source>
</evidence>
<dbReference type="NCBIfam" id="NF037979">
    <property type="entry name" value="Na_transp"/>
    <property type="match status" value="1"/>
</dbReference>
<feature type="binding site" evidence="8">
    <location>
        <position position="38"/>
    </location>
    <ligand>
        <name>Na(+)</name>
        <dbReference type="ChEBI" id="CHEBI:29101"/>
        <label>1</label>
    </ligand>
</feature>
<keyword evidence="3 10" id="KW-0813">Transport</keyword>
<evidence type="ECO:0000256" key="5">
    <source>
        <dbReference type="ARBA" id="ARBA00022847"/>
    </source>
</evidence>
<evidence type="ECO:0000256" key="2">
    <source>
        <dbReference type="ARBA" id="ARBA00006459"/>
    </source>
</evidence>
<dbReference type="Pfam" id="PF00209">
    <property type="entry name" value="SNF"/>
    <property type="match status" value="1"/>
</dbReference>
<evidence type="ECO:0000256" key="1">
    <source>
        <dbReference type="ARBA" id="ARBA00004141"/>
    </source>
</evidence>
<evidence type="ECO:0000256" key="4">
    <source>
        <dbReference type="ARBA" id="ARBA00022692"/>
    </source>
</evidence>
<feature type="transmembrane region" description="Helical" evidence="11">
    <location>
        <begin position="225"/>
        <end position="244"/>
    </location>
</feature>
<keyword evidence="9" id="KW-1015">Disulfide bond</keyword>
<dbReference type="GO" id="GO:0005332">
    <property type="term" value="F:gamma-aminobutyric acid:sodium:chloride symporter activity"/>
    <property type="evidence" value="ECO:0007669"/>
    <property type="project" value="TreeGrafter"/>
</dbReference>
<feature type="binding site" evidence="8">
    <location>
        <position position="311"/>
    </location>
    <ligand>
        <name>Na(+)</name>
        <dbReference type="ChEBI" id="CHEBI:29101"/>
        <label>1</label>
    </ligand>
</feature>
<organism evidence="12">
    <name type="scientific">Scylla olivacea</name>
    <name type="common">Orange mud crab</name>
    <name type="synonym">Cancer olivacea</name>
    <dbReference type="NCBI Taxonomy" id="85551"/>
    <lineage>
        <taxon>Eukaryota</taxon>
        <taxon>Metazoa</taxon>
        <taxon>Ecdysozoa</taxon>
        <taxon>Arthropoda</taxon>
        <taxon>Crustacea</taxon>
        <taxon>Multicrustacea</taxon>
        <taxon>Malacostraca</taxon>
        <taxon>Eumalacostraca</taxon>
        <taxon>Eucarida</taxon>
        <taxon>Decapoda</taxon>
        <taxon>Pleocyemata</taxon>
        <taxon>Brachyura</taxon>
        <taxon>Eubrachyura</taxon>
        <taxon>Portunoidea</taxon>
        <taxon>Portunidae</taxon>
        <taxon>Portuninae</taxon>
        <taxon>Scylla</taxon>
    </lineage>
</organism>
<dbReference type="PANTHER" id="PTHR11616">
    <property type="entry name" value="SODIUM/CHLORIDE DEPENDENT TRANSPORTER"/>
    <property type="match status" value="1"/>
</dbReference>
<reference evidence="12" key="1">
    <citation type="submission" date="2015-09" db="EMBL/GenBank/DDBJ databases">
        <title>Scylla olivacea transcriptome.</title>
        <authorList>
            <person name="Ikhwanuddin M."/>
        </authorList>
    </citation>
    <scope>NUCLEOTIDE SEQUENCE</scope>
</reference>
<feature type="transmembrane region" description="Helical" evidence="11">
    <location>
        <begin position="276"/>
        <end position="293"/>
    </location>
</feature>
<dbReference type="SUPFAM" id="SSF161070">
    <property type="entry name" value="SNF-like"/>
    <property type="match status" value="1"/>
</dbReference>
<dbReference type="GO" id="GO:0046872">
    <property type="term" value="F:metal ion binding"/>
    <property type="evidence" value="ECO:0007669"/>
    <property type="project" value="UniProtKB-KW"/>
</dbReference>
<feature type="transmembrane region" description="Helical" evidence="11">
    <location>
        <begin position="27"/>
        <end position="46"/>
    </location>
</feature>
<accession>A0A0P4W8D6</accession>
<dbReference type="AlphaFoldDB" id="A0A0P4W8D6"/>
<feature type="binding site" evidence="8">
    <location>
        <position position="380"/>
    </location>
    <ligand>
        <name>Na(+)</name>
        <dbReference type="ChEBI" id="CHEBI:29101"/>
        <label>1</label>
    </ligand>
</feature>
<feature type="transmembrane region" description="Helical" evidence="11">
    <location>
        <begin position="408"/>
        <end position="433"/>
    </location>
</feature>
<dbReference type="GO" id="GO:0005886">
    <property type="term" value="C:plasma membrane"/>
    <property type="evidence" value="ECO:0007669"/>
    <property type="project" value="TreeGrafter"/>
</dbReference>
<feature type="binding site" evidence="8">
    <location>
        <position position="379"/>
    </location>
    <ligand>
        <name>Na(+)</name>
        <dbReference type="ChEBI" id="CHEBI:29101"/>
        <label>1</label>
    </ligand>
</feature>
<feature type="binding site" evidence="8">
    <location>
        <position position="42"/>
    </location>
    <ligand>
        <name>Na(+)</name>
        <dbReference type="ChEBI" id="CHEBI:29101"/>
        <label>1</label>
    </ligand>
</feature>